<dbReference type="InterPro" id="IPR012338">
    <property type="entry name" value="Beta-lactam/transpept-like"/>
</dbReference>
<evidence type="ECO:0000256" key="2">
    <source>
        <dbReference type="ARBA" id="ARBA00023136"/>
    </source>
</evidence>
<gene>
    <name evidence="4" type="ORF">I858_005740</name>
</gene>
<name>A0A1B1S038_9BACL</name>
<sequence>MDKMETDDFSGVAYLLNNKTWTVARGLADRANGRPNAIDTKFNMGSASMLFTAVVVCQLVESGKLDFTDTLSELLPQHFPNFPVTIHQLLTHTSGIPDYSDKQQNKGVENVWKDTPMYLMQTASDFITLFNERPMMFEPGKKFDYNHAGFIALGLIVEKVTEQAFTTVIEKQIFESASMKNSGYFDLNRLPSQTAFGYIEDVEWHTNQYAIPIRGGADGGAYVTASDMANFWECLMNGTLMSKDMLKTLLHIHVSAADRHYGYGIDINDGANGALNYSILGNGPGISFYSAFYPKESIILTVLSNKTDGASEISETIKTLKIKKE</sequence>
<keyword evidence="2" id="KW-0472">Membrane</keyword>
<reference evidence="4" key="1">
    <citation type="submission" date="2016-10" db="EMBL/GenBank/DDBJ databases">
        <authorList>
            <person name="See-Too W.S."/>
        </authorList>
    </citation>
    <scope>NUCLEOTIDE SEQUENCE</scope>
    <source>
        <strain evidence="4">L10.15</strain>
    </source>
</reference>
<comment type="subcellular location">
    <subcellularLocation>
        <location evidence="1">Membrane</location>
    </subcellularLocation>
</comment>
<dbReference type="KEGG" id="pll:I858_005740"/>
<proteinExistence type="predicted"/>
<dbReference type="AlphaFoldDB" id="A0A1B1S038"/>
<accession>A0A1B1S038</accession>
<evidence type="ECO:0000256" key="1">
    <source>
        <dbReference type="ARBA" id="ARBA00004370"/>
    </source>
</evidence>
<keyword evidence="5" id="KW-1185">Reference proteome</keyword>
<protein>
    <recommendedName>
        <fullName evidence="3">Beta-lactamase-related domain-containing protein</fullName>
    </recommendedName>
</protein>
<evidence type="ECO:0000313" key="5">
    <source>
        <dbReference type="Proteomes" id="UP000053354"/>
    </source>
</evidence>
<dbReference type="EMBL" id="CP016540">
    <property type="protein sequence ID" value="ANU26524.1"/>
    <property type="molecule type" value="Genomic_DNA"/>
</dbReference>
<dbReference type="InterPro" id="IPR050491">
    <property type="entry name" value="AmpC-like"/>
</dbReference>
<dbReference type="GO" id="GO:0016020">
    <property type="term" value="C:membrane"/>
    <property type="evidence" value="ECO:0007669"/>
    <property type="project" value="UniProtKB-SubCell"/>
</dbReference>
<dbReference type="Proteomes" id="UP000053354">
    <property type="component" value="Chromosome"/>
</dbReference>
<organism evidence="4 5">
    <name type="scientific">Planococcus versutus</name>
    <dbReference type="NCBI Taxonomy" id="1302659"/>
    <lineage>
        <taxon>Bacteria</taxon>
        <taxon>Bacillati</taxon>
        <taxon>Bacillota</taxon>
        <taxon>Bacilli</taxon>
        <taxon>Bacillales</taxon>
        <taxon>Caryophanaceae</taxon>
        <taxon>Planococcus</taxon>
    </lineage>
</organism>
<evidence type="ECO:0000313" key="4">
    <source>
        <dbReference type="EMBL" id="ANU26524.1"/>
    </source>
</evidence>
<dbReference type="InterPro" id="IPR001466">
    <property type="entry name" value="Beta-lactam-related"/>
</dbReference>
<dbReference type="Gene3D" id="3.40.710.10">
    <property type="entry name" value="DD-peptidase/beta-lactamase superfamily"/>
    <property type="match status" value="1"/>
</dbReference>
<feature type="domain" description="Beta-lactamase-related" evidence="3">
    <location>
        <begin position="6"/>
        <end position="311"/>
    </location>
</feature>
<dbReference type="Pfam" id="PF00144">
    <property type="entry name" value="Beta-lactamase"/>
    <property type="match status" value="1"/>
</dbReference>
<dbReference type="PANTHER" id="PTHR46825">
    <property type="entry name" value="D-ALANYL-D-ALANINE-CARBOXYPEPTIDASE/ENDOPEPTIDASE AMPH"/>
    <property type="match status" value="1"/>
</dbReference>
<dbReference type="STRING" id="1302659.I858_005740"/>
<dbReference type="PANTHER" id="PTHR46825:SF11">
    <property type="entry name" value="PENICILLIN-BINDING PROTEIN 4"/>
    <property type="match status" value="1"/>
</dbReference>
<evidence type="ECO:0000259" key="3">
    <source>
        <dbReference type="Pfam" id="PF00144"/>
    </source>
</evidence>
<dbReference type="SUPFAM" id="SSF56601">
    <property type="entry name" value="beta-lactamase/transpeptidase-like"/>
    <property type="match status" value="1"/>
</dbReference>